<evidence type="ECO:0008006" key="2">
    <source>
        <dbReference type="Google" id="ProtNLM"/>
    </source>
</evidence>
<reference evidence="1" key="1">
    <citation type="journal article" date="2014" name="Front. Microbiol.">
        <title>High frequency of phylogenetically diverse reductive dehalogenase-homologous genes in deep subseafloor sedimentary metagenomes.</title>
        <authorList>
            <person name="Kawai M."/>
            <person name="Futagami T."/>
            <person name="Toyoda A."/>
            <person name="Takaki Y."/>
            <person name="Nishi S."/>
            <person name="Hori S."/>
            <person name="Arai W."/>
            <person name="Tsubouchi T."/>
            <person name="Morono Y."/>
            <person name="Uchiyama I."/>
            <person name="Ito T."/>
            <person name="Fujiyama A."/>
            <person name="Inagaki F."/>
            <person name="Takami H."/>
        </authorList>
    </citation>
    <scope>NUCLEOTIDE SEQUENCE</scope>
    <source>
        <strain evidence="1">Expedition CK06-06</strain>
    </source>
</reference>
<accession>X1UMY3</accession>
<evidence type="ECO:0000313" key="1">
    <source>
        <dbReference type="EMBL" id="GAI93704.1"/>
    </source>
</evidence>
<protein>
    <recommendedName>
        <fullName evidence="2">ABC transporter substrate-binding protein</fullName>
    </recommendedName>
</protein>
<proteinExistence type="predicted"/>
<dbReference type="AlphaFoldDB" id="X1UMY3"/>
<dbReference type="Gene3D" id="3.40.190.10">
    <property type="entry name" value="Periplasmic binding protein-like II"/>
    <property type="match status" value="2"/>
</dbReference>
<organism evidence="1">
    <name type="scientific">marine sediment metagenome</name>
    <dbReference type="NCBI Taxonomy" id="412755"/>
    <lineage>
        <taxon>unclassified sequences</taxon>
        <taxon>metagenomes</taxon>
        <taxon>ecological metagenomes</taxon>
    </lineage>
</organism>
<dbReference type="EMBL" id="BARW01021936">
    <property type="protein sequence ID" value="GAI93704.1"/>
    <property type="molecule type" value="Genomic_DNA"/>
</dbReference>
<dbReference type="SUPFAM" id="SSF53850">
    <property type="entry name" value="Periplasmic binding protein-like II"/>
    <property type="match status" value="1"/>
</dbReference>
<name>X1UMY3_9ZZZZ</name>
<feature type="non-terminal residue" evidence="1">
    <location>
        <position position="1"/>
    </location>
</feature>
<comment type="caution">
    <text evidence="1">The sequence shown here is derived from an EMBL/GenBank/DDBJ whole genome shotgun (WGS) entry which is preliminary data.</text>
</comment>
<gene>
    <name evidence="1" type="ORF">S12H4_36749</name>
</gene>
<sequence length="146" mass="16266">LEITDLGWFAPPAENAGDTLQYCFHVDCGLGINKDSKNIEAALKYAEWVSTPEFAELLMDELPGFFSYTPGDYSLGDPVAKEIIDAATNADITVRTVWEKLSSQEPSGNTLMWDAMIGLYTNKYTPEQAAAYVQYGLSTWYPPFME</sequence>